<keyword evidence="2" id="KW-0547">Nucleotide-binding</keyword>
<dbReference type="Pfam" id="PF05192">
    <property type="entry name" value="MutS_III"/>
    <property type="match status" value="1"/>
</dbReference>
<organism evidence="7 8">
    <name type="scientific">Wickerhamomyces ciferrii (strain ATCC 14091 / BCRC 22168 / CBS 111 / JCM 3599 / NBRC 0793 / NRRL Y-1031 F-60-10)</name>
    <name type="common">Yeast</name>
    <name type="synonym">Pichia ciferrii</name>
    <dbReference type="NCBI Taxonomy" id="1206466"/>
    <lineage>
        <taxon>Eukaryota</taxon>
        <taxon>Fungi</taxon>
        <taxon>Dikarya</taxon>
        <taxon>Ascomycota</taxon>
        <taxon>Saccharomycotina</taxon>
        <taxon>Saccharomycetes</taxon>
        <taxon>Phaffomycetales</taxon>
        <taxon>Wickerhamomycetaceae</taxon>
        <taxon>Wickerhamomyces</taxon>
    </lineage>
</organism>
<dbReference type="Proteomes" id="UP000009328">
    <property type="component" value="Unassembled WGS sequence"/>
</dbReference>
<dbReference type="SUPFAM" id="SSF52540">
    <property type="entry name" value="P-loop containing nucleoside triphosphate hydrolases"/>
    <property type="match status" value="1"/>
</dbReference>
<keyword evidence="8" id="KW-1185">Reference proteome</keyword>
<dbReference type="Pfam" id="PF00488">
    <property type="entry name" value="MutS_V"/>
    <property type="match status" value="1"/>
</dbReference>
<dbReference type="AlphaFoldDB" id="K0KNL2"/>
<comment type="similarity">
    <text evidence="1">Belongs to the DNA mismatch repair MutS family.</text>
</comment>
<dbReference type="InterPro" id="IPR027417">
    <property type="entry name" value="P-loop_NTPase"/>
</dbReference>
<evidence type="ECO:0000259" key="6">
    <source>
        <dbReference type="PROSITE" id="PS00486"/>
    </source>
</evidence>
<dbReference type="GO" id="GO:0006298">
    <property type="term" value="P:mismatch repair"/>
    <property type="evidence" value="ECO:0007669"/>
    <property type="project" value="InterPro"/>
</dbReference>
<comment type="caution">
    <text evidence="7">The sequence shown here is derived from an EMBL/GenBank/DDBJ whole genome shotgun (WGS) entry which is preliminary data.</text>
</comment>
<dbReference type="SMART" id="SM00534">
    <property type="entry name" value="MUTSac"/>
    <property type="match status" value="1"/>
</dbReference>
<accession>K0KNL2</accession>
<evidence type="ECO:0000256" key="4">
    <source>
        <dbReference type="ARBA" id="ARBA00023125"/>
    </source>
</evidence>
<dbReference type="SMART" id="SM00533">
    <property type="entry name" value="MUTSd"/>
    <property type="match status" value="1"/>
</dbReference>
<gene>
    <name evidence="7" type="ORF">BN7_4147</name>
</gene>
<dbReference type="PIRSF" id="PIRSF005813">
    <property type="entry name" value="MSH2"/>
    <property type="match status" value="1"/>
</dbReference>
<dbReference type="SUPFAM" id="SSF48334">
    <property type="entry name" value="DNA repair protein MutS, domain III"/>
    <property type="match status" value="1"/>
</dbReference>
<dbReference type="FunCoup" id="K0KNL2">
    <property type="interactions" value="178"/>
</dbReference>
<proteinExistence type="inferred from homology"/>
<feature type="domain" description="DNA mismatch repair proteins mutS family" evidence="6">
    <location>
        <begin position="609"/>
        <end position="625"/>
    </location>
</feature>
<keyword evidence="4" id="KW-0238">DNA-binding</keyword>
<dbReference type="GO" id="GO:0005634">
    <property type="term" value="C:nucleus"/>
    <property type="evidence" value="ECO:0007669"/>
    <property type="project" value="TreeGrafter"/>
</dbReference>
<evidence type="ECO:0000313" key="7">
    <source>
        <dbReference type="EMBL" id="CCH44581.1"/>
    </source>
</evidence>
<keyword evidence="3" id="KW-0067">ATP-binding</keyword>
<dbReference type="STRING" id="1206466.K0KNL2"/>
<dbReference type="InterPro" id="IPR000432">
    <property type="entry name" value="DNA_mismatch_repair_MutS_C"/>
</dbReference>
<evidence type="ECO:0000256" key="3">
    <source>
        <dbReference type="ARBA" id="ARBA00022840"/>
    </source>
</evidence>
<evidence type="ECO:0000256" key="1">
    <source>
        <dbReference type="ARBA" id="ARBA00006271"/>
    </source>
</evidence>
<dbReference type="InterPro" id="IPR011184">
    <property type="entry name" value="DNA_mismatch_repair_Msh2"/>
</dbReference>
<dbReference type="PANTHER" id="PTHR11361">
    <property type="entry name" value="DNA MISMATCH REPAIR PROTEIN MUTS FAMILY MEMBER"/>
    <property type="match status" value="1"/>
</dbReference>
<dbReference type="InterPro" id="IPR036187">
    <property type="entry name" value="DNA_mismatch_repair_MutS_sf"/>
</dbReference>
<evidence type="ECO:0000313" key="8">
    <source>
        <dbReference type="Proteomes" id="UP000009328"/>
    </source>
</evidence>
<dbReference type="InterPro" id="IPR007696">
    <property type="entry name" value="DNA_mismatch_repair_MutS_core"/>
</dbReference>
<reference evidence="7 8" key="1">
    <citation type="journal article" date="2012" name="Eukaryot. Cell">
        <title>Draft genome sequence of Wickerhamomyces ciferrii NRRL Y-1031 F-60-10.</title>
        <authorList>
            <person name="Schneider J."/>
            <person name="Andrea H."/>
            <person name="Blom J."/>
            <person name="Jaenicke S."/>
            <person name="Ruckert C."/>
            <person name="Schorsch C."/>
            <person name="Szczepanowski R."/>
            <person name="Farwick M."/>
            <person name="Goesmann A."/>
            <person name="Puhler A."/>
            <person name="Schaffer S."/>
            <person name="Tauch A."/>
            <person name="Kohler T."/>
            <person name="Brinkrolf K."/>
        </authorList>
    </citation>
    <scope>NUCLEOTIDE SEQUENCE [LARGE SCALE GENOMIC DNA]</scope>
    <source>
        <strain evidence="8">ATCC 14091 / BCRC 22168 / CBS 111 / JCM 3599 / NBRC 0793 / NRRL Y-1031 F-60-10</strain>
    </source>
</reference>
<protein>
    <submittedName>
        <fullName evidence="7">DNA mismatch repair protein</fullName>
    </submittedName>
</protein>
<dbReference type="eggNOG" id="KOG0221">
    <property type="taxonomic scope" value="Eukaryota"/>
</dbReference>
<dbReference type="Gene3D" id="3.40.50.300">
    <property type="entry name" value="P-loop containing nucleotide triphosphate hydrolases"/>
    <property type="match status" value="1"/>
</dbReference>
<dbReference type="EMBL" id="CAIF01000143">
    <property type="protein sequence ID" value="CCH44581.1"/>
    <property type="molecule type" value="Genomic_DNA"/>
</dbReference>
<dbReference type="GO" id="GO:0030983">
    <property type="term" value="F:mismatched DNA binding"/>
    <property type="evidence" value="ECO:0007669"/>
    <property type="project" value="InterPro"/>
</dbReference>
<dbReference type="InParanoid" id="K0KNL2"/>
<sequence>MSSTINDNSTNTSYETHTLDADDNNNADSIEKLCSNVILALDGNMKRIGGCCFDIEQKSIWIIEDMRFYKSDFNEFLSAINKNTVTSKSFASSAGARVINSIISILDEGDQLYTPLNTLKFSKYSSIALGCFNAVSSALESEFRDQNIDAELGPLFVKAEYFTFSDILYIETETLHDLHIMDKPNYKRSNQGHKRMKSLFEILDLTGSKQGSFQLRKWFKSPLCNKQMINERYDVIEVMKADENMQYLENIGSHLKQLPNVNNILTSFQVGNSPPKSWFNISRFLEETISIYREICTIFLRLENPPAIINQIVETIKPRMFSDLQNEIKRVIDFESSKSWNKVMINQEVLSTGERTGKTYKDIDNVLYGAITKLQHMFPHIPGDDLGIIFLPSLGFLISIDEQSIDLAIPNWNQVFSSESTIYFKDEMTASLDEENEFLYEEIIEGEIEIMHELQTLVLSVGLQISEASKVLAELDCYVALTKVSLLMGFVRPEIVDTNEITIRKGRNPTYEQIVSSYIPNDTSIENGDISVITGANASGKSVYMFQVAIIVFLAHIGSHVPAEYAKIGLTDKILAKVTSTDSLDRCESTFSLDLHKMNKCLNMATEKSLLLVDEFGKGTDVIGGPSLLGALIENISKQQNRPKLMVTTHFHELFKEGILHDIPQVKHSHMDILLKKGTDDGGKSEEITHLYQLKPGVAMNSFGIE</sequence>
<dbReference type="GO" id="GO:0140664">
    <property type="term" value="F:ATP-dependent DNA damage sensor activity"/>
    <property type="evidence" value="ECO:0007669"/>
    <property type="project" value="InterPro"/>
</dbReference>
<dbReference type="GO" id="GO:0051026">
    <property type="term" value="P:chiasma assembly"/>
    <property type="evidence" value="ECO:0007669"/>
    <property type="project" value="TreeGrafter"/>
</dbReference>
<dbReference type="HOGENOM" id="CLU_002472_8_0_1"/>
<dbReference type="PROSITE" id="PS00486">
    <property type="entry name" value="DNA_MISMATCH_REPAIR_2"/>
    <property type="match status" value="1"/>
</dbReference>
<dbReference type="InterPro" id="IPR045076">
    <property type="entry name" value="MutS"/>
</dbReference>
<evidence type="ECO:0000256" key="2">
    <source>
        <dbReference type="ARBA" id="ARBA00022741"/>
    </source>
</evidence>
<dbReference type="Gene3D" id="1.10.1420.10">
    <property type="match status" value="1"/>
</dbReference>
<feature type="compositionally biased region" description="Low complexity" evidence="5">
    <location>
        <begin position="1"/>
        <end position="13"/>
    </location>
</feature>
<evidence type="ECO:0000256" key="5">
    <source>
        <dbReference type="SAM" id="MobiDB-lite"/>
    </source>
</evidence>
<dbReference type="PANTHER" id="PTHR11361:SF20">
    <property type="entry name" value="MUTS PROTEIN HOMOLOG 5"/>
    <property type="match status" value="1"/>
</dbReference>
<dbReference type="GO" id="GO:0005524">
    <property type="term" value="F:ATP binding"/>
    <property type="evidence" value="ECO:0007669"/>
    <property type="project" value="UniProtKB-KW"/>
</dbReference>
<feature type="region of interest" description="Disordered" evidence="5">
    <location>
        <begin position="1"/>
        <end position="21"/>
    </location>
</feature>
<name>K0KNL2_WICCF</name>